<dbReference type="PANTHER" id="PTHR43537:SF5">
    <property type="entry name" value="UXU OPERON TRANSCRIPTIONAL REGULATOR"/>
    <property type="match status" value="1"/>
</dbReference>
<feature type="domain" description="HTH gntR-type" evidence="5">
    <location>
        <begin position="49"/>
        <end position="119"/>
    </location>
</feature>
<evidence type="ECO:0000256" key="3">
    <source>
        <dbReference type="ARBA" id="ARBA00023163"/>
    </source>
</evidence>
<feature type="compositionally biased region" description="Low complexity" evidence="4">
    <location>
        <begin position="17"/>
        <end position="41"/>
    </location>
</feature>
<dbReference type="InterPro" id="IPR008920">
    <property type="entry name" value="TF_FadR/GntR_C"/>
</dbReference>
<evidence type="ECO:0000256" key="1">
    <source>
        <dbReference type="ARBA" id="ARBA00023015"/>
    </source>
</evidence>
<dbReference type="Gene3D" id="1.20.120.530">
    <property type="entry name" value="GntR ligand-binding domain-like"/>
    <property type="match status" value="1"/>
</dbReference>
<proteinExistence type="predicted"/>
<dbReference type="InterPro" id="IPR036390">
    <property type="entry name" value="WH_DNA-bd_sf"/>
</dbReference>
<dbReference type="InterPro" id="IPR011711">
    <property type="entry name" value="GntR_C"/>
</dbReference>
<dbReference type="InterPro" id="IPR036388">
    <property type="entry name" value="WH-like_DNA-bd_sf"/>
</dbReference>
<dbReference type="SUPFAM" id="SSF46785">
    <property type="entry name" value="Winged helix' DNA-binding domain"/>
    <property type="match status" value="1"/>
</dbReference>
<dbReference type="Pfam" id="PF07729">
    <property type="entry name" value="FCD"/>
    <property type="match status" value="1"/>
</dbReference>
<dbReference type="EMBL" id="BAABFO010000010">
    <property type="protein sequence ID" value="GAA4333040.1"/>
    <property type="molecule type" value="Genomic_DNA"/>
</dbReference>
<organism evidence="6 7">
    <name type="scientific">Pigmentiphaga soli</name>
    <dbReference type="NCBI Taxonomy" id="1007095"/>
    <lineage>
        <taxon>Bacteria</taxon>
        <taxon>Pseudomonadati</taxon>
        <taxon>Pseudomonadota</taxon>
        <taxon>Betaproteobacteria</taxon>
        <taxon>Burkholderiales</taxon>
        <taxon>Alcaligenaceae</taxon>
        <taxon>Pigmentiphaga</taxon>
    </lineage>
</organism>
<dbReference type="PANTHER" id="PTHR43537">
    <property type="entry name" value="TRANSCRIPTIONAL REGULATOR, GNTR FAMILY"/>
    <property type="match status" value="1"/>
</dbReference>
<comment type="caution">
    <text evidence="6">The sequence shown here is derived from an EMBL/GenBank/DDBJ whole genome shotgun (WGS) entry which is preliminary data.</text>
</comment>
<evidence type="ECO:0000256" key="4">
    <source>
        <dbReference type="SAM" id="MobiDB-lite"/>
    </source>
</evidence>
<keyword evidence="1" id="KW-0805">Transcription regulation</keyword>
<name>A0ABP8H1Y8_9BURK</name>
<evidence type="ECO:0000259" key="5">
    <source>
        <dbReference type="PROSITE" id="PS50949"/>
    </source>
</evidence>
<dbReference type="Gene3D" id="1.10.10.10">
    <property type="entry name" value="Winged helix-like DNA-binding domain superfamily/Winged helix DNA-binding domain"/>
    <property type="match status" value="1"/>
</dbReference>
<evidence type="ECO:0000313" key="6">
    <source>
        <dbReference type="EMBL" id="GAA4333040.1"/>
    </source>
</evidence>
<dbReference type="Proteomes" id="UP001501671">
    <property type="component" value="Unassembled WGS sequence"/>
</dbReference>
<reference evidence="7" key="1">
    <citation type="journal article" date="2019" name="Int. J. Syst. Evol. Microbiol.">
        <title>The Global Catalogue of Microorganisms (GCM) 10K type strain sequencing project: providing services to taxonomists for standard genome sequencing and annotation.</title>
        <authorList>
            <consortium name="The Broad Institute Genomics Platform"/>
            <consortium name="The Broad Institute Genome Sequencing Center for Infectious Disease"/>
            <person name="Wu L."/>
            <person name="Ma J."/>
        </authorList>
    </citation>
    <scope>NUCLEOTIDE SEQUENCE [LARGE SCALE GENOMIC DNA]</scope>
    <source>
        <strain evidence="7">JCM 17666</strain>
    </source>
</reference>
<dbReference type="Pfam" id="PF00392">
    <property type="entry name" value="GntR"/>
    <property type="match status" value="1"/>
</dbReference>
<dbReference type="PROSITE" id="PS50949">
    <property type="entry name" value="HTH_GNTR"/>
    <property type="match status" value="1"/>
</dbReference>
<dbReference type="SMART" id="SM00895">
    <property type="entry name" value="FCD"/>
    <property type="match status" value="1"/>
</dbReference>
<evidence type="ECO:0000313" key="7">
    <source>
        <dbReference type="Proteomes" id="UP001501671"/>
    </source>
</evidence>
<protein>
    <submittedName>
        <fullName evidence="6">FadR/GntR family transcriptional regulator</fullName>
    </submittedName>
</protein>
<keyword evidence="3" id="KW-0804">Transcription</keyword>
<keyword evidence="7" id="KW-1185">Reference proteome</keyword>
<sequence>MPQPAPAAPRKRRTRRAAAPAQAPVPADAAAAAAPAPARTPNFGPIQQKRMFEQVCDQIRREVAAGTLQPGDRLPAERDLAEQFGVSRAAVREALRSLEMAGFVHCQQGVSGGSFIRQSDSGVVTQAVRDMVLLGQIPTRSITEARILVTEVAIRVACERATEADFEAIERDIDRSEQLTREGNFSRRTTYITEFYRVLARATHNEIIVMLVESLSEIVRSYLAQVDPVPRVNVVDVRRRILKHMRARDAAQAVAEMTRHLRSLSEYIEDQQQHRAPAGQA</sequence>
<dbReference type="RefSeq" id="WP_345249636.1">
    <property type="nucleotide sequence ID" value="NZ_BAABFO010000010.1"/>
</dbReference>
<accession>A0ABP8H1Y8</accession>
<evidence type="ECO:0000256" key="2">
    <source>
        <dbReference type="ARBA" id="ARBA00023125"/>
    </source>
</evidence>
<dbReference type="CDD" id="cd07377">
    <property type="entry name" value="WHTH_GntR"/>
    <property type="match status" value="1"/>
</dbReference>
<feature type="region of interest" description="Disordered" evidence="4">
    <location>
        <begin position="1"/>
        <end position="44"/>
    </location>
</feature>
<dbReference type="SMART" id="SM00345">
    <property type="entry name" value="HTH_GNTR"/>
    <property type="match status" value="1"/>
</dbReference>
<keyword evidence="2" id="KW-0238">DNA-binding</keyword>
<gene>
    <name evidence="6" type="ORF">GCM10023144_23820</name>
</gene>
<dbReference type="InterPro" id="IPR000524">
    <property type="entry name" value="Tscrpt_reg_HTH_GntR"/>
</dbReference>
<dbReference type="PRINTS" id="PR00035">
    <property type="entry name" value="HTHGNTR"/>
</dbReference>
<dbReference type="SUPFAM" id="SSF48008">
    <property type="entry name" value="GntR ligand-binding domain-like"/>
    <property type="match status" value="1"/>
</dbReference>